<dbReference type="Pfam" id="PF24407">
    <property type="entry name" value="HTH_upst_double_PIN"/>
    <property type="match status" value="1"/>
</dbReference>
<keyword evidence="3" id="KW-0256">Endoplasmic reticulum</keyword>
<dbReference type="InterPro" id="IPR056620">
    <property type="entry name" value="HTH_next_PIN-TPR-GreABC"/>
</dbReference>
<comment type="subcellular location">
    <subcellularLocation>
        <location evidence="1">Endoplasmic reticulum</location>
    </subcellularLocation>
    <subcellularLocation>
        <location evidence="2">Membrane</location>
    </subcellularLocation>
</comment>
<dbReference type="Proteomes" id="UP000590740">
    <property type="component" value="Unassembled WGS sequence"/>
</dbReference>
<evidence type="ECO:0000256" key="4">
    <source>
        <dbReference type="ARBA" id="ARBA00023136"/>
    </source>
</evidence>
<organism evidence="6 7">
    <name type="scientific">Prosthecobacter vanneervenii</name>
    <dbReference type="NCBI Taxonomy" id="48466"/>
    <lineage>
        <taxon>Bacteria</taxon>
        <taxon>Pseudomonadati</taxon>
        <taxon>Verrucomicrobiota</taxon>
        <taxon>Verrucomicrobiia</taxon>
        <taxon>Verrucomicrobiales</taxon>
        <taxon>Verrucomicrobiaceae</taxon>
        <taxon>Prosthecobacter</taxon>
    </lineage>
</organism>
<feature type="domain" description="HTH" evidence="5">
    <location>
        <begin position="933"/>
        <end position="1004"/>
    </location>
</feature>
<dbReference type="PANTHER" id="PTHR48182">
    <property type="entry name" value="PROTEIN SERAC1"/>
    <property type="match status" value="1"/>
</dbReference>
<gene>
    <name evidence="6" type="ORF">HNQ65_002334</name>
</gene>
<evidence type="ECO:0000259" key="5">
    <source>
        <dbReference type="Pfam" id="PF24407"/>
    </source>
</evidence>
<dbReference type="InterPro" id="IPR052374">
    <property type="entry name" value="SERAC1"/>
</dbReference>
<evidence type="ECO:0000256" key="2">
    <source>
        <dbReference type="ARBA" id="ARBA00004370"/>
    </source>
</evidence>
<comment type="caution">
    <text evidence="6">The sequence shown here is derived from an EMBL/GenBank/DDBJ whole genome shotgun (WGS) entry which is preliminary data.</text>
</comment>
<dbReference type="InterPro" id="IPR029058">
    <property type="entry name" value="AB_hydrolase_fold"/>
</dbReference>
<dbReference type="GO" id="GO:0016020">
    <property type="term" value="C:membrane"/>
    <property type="evidence" value="ECO:0007669"/>
    <property type="project" value="UniProtKB-SubCell"/>
</dbReference>
<reference evidence="6 7" key="1">
    <citation type="submission" date="2020-08" db="EMBL/GenBank/DDBJ databases">
        <title>Genomic Encyclopedia of Type Strains, Phase IV (KMG-IV): sequencing the most valuable type-strain genomes for metagenomic binning, comparative biology and taxonomic classification.</title>
        <authorList>
            <person name="Goeker M."/>
        </authorList>
    </citation>
    <scope>NUCLEOTIDE SEQUENCE [LARGE SCALE GENOMIC DNA]</scope>
    <source>
        <strain evidence="6 7">DSM 12252</strain>
    </source>
</reference>
<accession>A0A7W7YAQ6</accession>
<sequence>MKLDSDGVHQIANTDRGDRVADIIFVHGLGGKSHSTWRTGKPGARDHFFWPEELAKAMPQCGVWSVGYSAGFTELGRPGMIIEKRALNLVQQLSLKGIGTRPSIFITHSMGGLLIKSLIVASAWAGDNYHKQLVKSIRGIIFCGTPHRGSALASVADYLGVTQKHVKQMRGNTDELDLVHDRFISWYRENPIAIESYAEAHALYRQTFFGRLFPRLLVVPRTSANPNIGNIHDVDADHLTLVKPSLGSIVYEGTLRFINEIISAIPKSEIAPLSHDSLDQVIPSTPLLKLSTFDSFSSDLVIEREQSLRDVQHKISCGHLAAAETELRSIMARRGTWEPLPTATKAKTYRLLIEVTGNRQQNTDDARQILADAKLQCADQRFVTSEALLAILEGSEKEMLESYPVPLSEEEWRWKMMLLINCNRHTEAIKAISDPAAPFPINPALQSILTWAYLGLKNIEAAKTSNNLAIKNRPDSLGNLEAKAIIKYFDALSPHATGWLELGFPIPMEPECIKTNSEAKKLFEEAAGIFQDLAQRSDKGSFKQIKYLTWCLAAWCNLARTSHVNNSQARENASKIFEQIFLAVPTSSAAIHWALVANLPFDRKACEEALSSELNQGKIEAVEVFVQLLLDAQNELEAANILDHYADSYITSEAKRVWRYYRSQLAASLGQTDILSTLINGLDDENERGQLTALARKHDALKGRDAEECLRAYILLWEKTHKLTDLYSACEMHVNVKKPEFVIVHTKDLLEAFPSRMCLMLVLHAHVIAKKWQSCLDLIDKNHHLVPDLTADLDLLRIKCDSLYKTGRFSQALQNAGLIAQQTHDKEDRFSWFEFARKAGDREQMFNVANLAQADPNTPAEHRLYIADQVAPLNPEQAKSILESVATIPDSLNPSNAAQTFLVASKLGMEAKLDPTVMKTAVAPGGHLVAYSFDEMVKIMRENQRANAEAEEKYRFGHIPVHAYVNSVNRPISAIIHDACPPAVDGFFAPPTQLWSARIRHGRRHTFADPPKGEWKLFLDITSLLLAHRLGVLPILEKTTAEITLSPNVPGLLLQELARLKNHQPSREENSKELIKLVDAAKIGVTSQTQTEIDGLEWAVGMTVNWRRAFSAAVELNGVLIDFWPLDWETEPNRLLDVPSDFQKHLSGPRGLVQGMIEAGWVEEIEANKRILNNSTFLSHAPTIRLTNDSVIILDPAIAGCLIDVDLLHDLSSRCKVLITYQEQQTERTKLRHAKYRDEIIASVDQLQMHVKQQEEKRFRIGIASSLPSDEDNSALFRCMVDLTAASREEGTIFVIEDRWLNGFSDIEKAPIVGFLDVLYWLHKEEKISAAIFYGCLHRVRLGNAKYIPLIAEELLWQLRKSTNLHSKTLKESSELEVIRRYYAACLLDARAMQIAPNIDQGRTEITFSIHVHNVAVEVMADLWICESDTKIRYAKALWICQALVTDVGSLSARVINPHAQIAGFDRWLQDLFCIFCLRISSKMRLLEMPALIGDFASWLIAALKLHQSVYRHFFKSVRHMIKDMTKKCTSSKEKQYIAFLAKSVVSGLLPKGAAYLPFNADELKQLELINVQRFGSYLFNRNEAWEAIEKSMSGKVSMLTSVQDNKIDFKLTRLKTTSSRPVISFESETCETWSLSDKILMLLSPDASVRKKYLEQTGVILGFTQTSIKNSIKTIAATASPSVRVEQFVEWENSSVNHQFKQILQRWPDGNVYLGDLLDAARPQGTIPLLQHVGIGRSLVDSNDLHIALTQQSEIFISELGFVEAFSRYGSLPIKLPDLWRKALFALPQEELHTLLSMFEDPYSSPLHRLHLGCLLLHPDSPDQTNGLTLLRGLTGSNAKDIWNFFQSILSWSWRVLNAARQDLDTEMNLLLCSWLHAGLFHIHLSRPPESASLLSQIKDFESQPQQYFEVFNVVSTDVAKPAVFNARWMLAHVLPKVVPINDLPEWLANDMRKLYVGVLFQEPDSPLPKHSVMQLRSEWGNRLGSFLNPLDATFYEGWLKVEQTSFIDQSMLLSQLRALCTDVSVDDIASKLVMISGVCGLQVAPPSLHEDLSGVIQNISFNALKVTDPIRLWGIACFIFKQSNWFKPLDEDFWNKLLKSYLDEAQSLKDEHFSEHAIEAALTISFRTIDETKNAACFAENVVWIVRNWPLIAVDTWRQLSFNVLALPHTLQGALWPMLAELRALAGSDPTHRASA</sequence>
<dbReference type="SUPFAM" id="SSF53474">
    <property type="entry name" value="alpha/beta-Hydrolases"/>
    <property type="match status" value="1"/>
</dbReference>
<keyword evidence="4" id="KW-0472">Membrane</keyword>
<protein>
    <recommendedName>
        <fullName evidence="5">HTH domain-containing protein</fullName>
    </recommendedName>
</protein>
<keyword evidence="7" id="KW-1185">Reference proteome</keyword>
<dbReference type="EMBL" id="JACHIG010000004">
    <property type="protein sequence ID" value="MBB5032752.1"/>
    <property type="molecule type" value="Genomic_DNA"/>
</dbReference>
<dbReference type="PANTHER" id="PTHR48182:SF2">
    <property type="entry name" value="PROTEIN SERAC1"/>
    <property type="match status" value="1"/>
</dbReference>
<name>A0A7W7YAQ6_9BACT</name>
<evidence type="ECO:0000313" key="7">
    <source>
        <dbReference type="Proteomes" id="UP000590740"/>
    </source>
</evidence>
<evidence type="ECO:0000256" key="3">
    <source>
        <dbReference type="ARBA" id="ARBA00022824"/>
    </source>
</evidence>
<evidence type="ECO:0000256" key="1">
    <source>
        <dbReference type="ARBA" id="ARBA00004240"/>
    </source>
</evidence>
<evidence type="ECO:0000313" key="6">
    <source>
        <dbReference type="EMBL" id="MBB5032752.1"/>
    </source>
</evidence>
<proteinExistence type="predicted"/>
<dbReference type="Gene3D" id="3.40.50.1820">
    <property type="entry name" value="alpha/beta hydrolase"/>
    <property type="match status" value="1"/>
</dbReference>
<dbReference type="RefSeq" id="WP_184339664.1">
    <property type="nucleotide sequence ID" value="NZ_JACHIG010000004.1"/>
</dbReference>